<comment type="caution">
    <text evidence="1">The sequence shown here is derived from an EMBL/GenBank/DDBJ whole genome shotgun (WGS) entry which is preliminary data.</text>
</comment>
<name>A0A084JCR5_9CLOT</name>
<keyword evidence="2" id="KW-1185">Reference proteome</keyword>
<organism evidence="1 2">
    <name type="scientific">Clostridium sulfidigenes</name>
    <dbReference type="NCBI Taxonomy" id="318464"/>
    <lineage>
        <taxon>Bacteria</taxon>
        <taxon>Bacillati</taxon>
        <taxon>Bacillota</taxon>
        <taxon>Clostridia</taxon>
        <taxon>Eubacteriales</taxon>
        <taxon>Clostridiaceae</taxon>
        <taxon>Clostridium</taxon>
    </lineage>
</organism>
<dbReference type="eggNOG" id="ENOG5032JYE">
    <property type="taxonomic scope" value="Bacteria"/>
</dbReference>
<sequence>MNNLNIDLDLMLELSLSETRGEGECYLNLNDGEFSYIPQSIIEALKDESKFDKLESWEKELATEAEDVTMNYSDNYLYIPLIDESILVNSMKSYLDTLSPNDKNEIYSKVDWSNPLLTFNRVLINKDKLDEFYTFRDEFLINHLIDWLKENNISVVK</sequence>
<dbReference type="Proteomes" id="UP000028542">
    <property type="component" value="Unassembled WGS sequence"/>
</dbReference>
<accession>A0A084JCR5</accession>
<dbReference type="STRING" id="318464.IO99_08535"/>
<dbReference type="RefSeq" id="WP_035132269.1">
    <property type="nucleotide sequence ID" value="NZ_JPMD01000018.1"/>
</dbReference>
<dbReference type="AlphaFoldDB" id="A0A084JCR5"/>
<proteinExistence type="predicted"/>
<dbReference type="EMBL" id="JPMD01000018">
    <property type="protein sequence ID" value="KEZ86749.1"/>
    <property type="molecule type" value="Genomic_DNA"/>
</dbReference>
<protein>
    <submittedName>
        <fullName evidence="1">Uncharacterized protein</fullName>
    </submittedName>
</protein>
<evidence type="ECO:0000313" key="1">
    <source>
        <dbReference type="EMBL" id="KEZ86749.1"/>
    </source>
</evidence>
<evidence type="ECO:0000313" key="2">
    <source>
        <dbReference type="Proteomes" id="UP000028542"/>
    </source>
</evidence>
<gene>
    <name evidence="1" type="ORF">IO99_08535</name>
</gene>
<reference evidence="1 2" key="1">
    <citation type="submission" date="2014-07" db="EMBL/GenBank/DDBJ databases">
        <title>Draft genome of Clostridium sulfidigenes 113A isolated from sediments associated with methane hydrate from Krishna Godavari basin.</title>
        <authorList>
            <person name="Honkalas V.S."/>
            <person name="Dabir A.P."/>
            <person name="Arora P."/>
            <person name="Dhakephalkar P.K."/>
        </authorList>
    </citation>
    <scope>NUCLEOTIDE SEQUENCE [LARGE SCALE GENOMIC DNA]</scope>
    <source>
        <strain evidence="1 2">113A</strain>
    </source>
</reference>